<dbReference type="InterPro" id="IPR036047">
    <property type="entry name" value="F-box-like_dom_sf"/>
</dbReference>
<dbReference type="SUPFAM" id="SSF81383">
    <property type="entry name" value="F-box domain"/>
    <property type="match status" value="1"/>
</dbReference>
<dbReference type="PROSITE" id="PS50181">
    <property type="entry name" value="FBOX"/>
    <property type="match status" value="1"/>
</dbReference>
<gene>
    <name evidence="3" type="ORF">IW261DRAFT_1587781</name>
</gene>
<feature type="compositionally biased region" description="Basic residues" evidence="1">
    <location>
        <begin position="94"/>
        <end position="103"/>
    </location>
</feature>
<feature type="domain" description="F-box" evidence="2">
    <location>
        <begin position="112"/>
        <end position="161"/>
    </location>
</feature>
<evidence type="ECO:0000313" key="4">
    <source>
        <dbReference type="Proteomes" id="UP001175227"/>
    </source>
</evidence>
<evidence type="ECO:0000256" key="1">
    <source>
        <dbReference type="SAM" id="MobiDB-lite"/>
    </source>
</evidence>
<feature type="region of interest" description="Disordered" evidence="1">
    <location>
        <begin position="33"/>
        <end position="103"/>
    </location>
</feature>
<dbReference type="EMBL" id="JAUEPR010000001">
    <property type="protein sequence ID" value="KAK0490239.1"/>
    <property type="molecule type" value="Genomic_DNA"/>
</dbReference>
<sequence>MQKLSCLLSQRDAVEEEISEMGKTKNMLLDRHHHMQTRRSARAAPSKRKSLVEPESDEWHSEEDSDFDGSQQRIATKPTLAKRGQRNMAATSKSTKHAKKKPKRIEKRWRDLSLLPTMPLDILFAICAALAPQDLVSLSRVDRNFCRTLTANNVSFVWKAVREAEEGIEPPRGIPEYRWVDLLFGKTVCDFCPANNVRVDWKLRRRVCKRCLKEKYVQTVFSVTLLEFIISISLIAASQVRRRFPDVNADFLSLVSHTDVPPAGPGTMCARGGYYWISDIAEVEAKIKELEADPGSSKHLAEFRTERKKLVEDMTRVGAGLDAWKYEGWANMDYRKRAVESQRRIEERFSMIRTRLLALGYTERDVKGIRWQPSVEHGAELTPRGWNRICPGLEAMIQVNRIQQAKEDRIINTYKQQFLPVVWREIPSLIDICIFVPFREILELPTDSVVTEADFADAVKELPNLIANWQQQMESKLRAQVPTQETGNVDPLKLATTIFSCQHKCRAMITNADIWWHRCDTYSSYMLQAMHLGNADEPCHNLGSAELFFDVASSAVAASLVKLVFHDPATMTAEEMDSLNVEFLADPICTWNLADRTGSCCGRHVLSWRECVEGDFAYGSGSDFHLLTPDDEAKKRAVVREDDHPWVLTLFHCQHCSVSVDPQVYGDVMVHLKDAHGIDDPVMNHDLFLTPGEIMPPTHRPPLYIVECERDLPLDSGGITEFTP</sequence>
<dbReference type="Proteomes" id="UP001175227">
    <property type="component" value="Unassembled WGS sequence"/>
</dbReference>
<protein>
    <recommendedName>
        <fullName evidence="2">F-box domain-containing protein</fullName>
    </recommendedName>
</protein>
<organism evidence="3 4">
    <name type="scientific">Armillaria novae-zelandiae</name>
    <dbReference type="NCBI Taxonomy" id="153914"/>
    <lineage>
        <taxon>Eukaryota</taxon>
        <taxon>Fungi</taxon>
        <taxon>Dikarya</taxon>
        <taxon>Basidiomycota</taxon>
        <taxon>Agaricomycotina</taxon>
        <taxon>Agaricomycetes</taxon>
        <taxon>Agaricomycetidae</taxon>
        <taxon>Agaricales</taxon>
        <taxon>Marasmiineae</taxon>
        <taxon>Physalacriaceae</taxon>
        <taxon>Armillaria</taxon>
    </lineage>
</organism>
<name>A0AA39PU74_9AGAR</name>
<reference evidence="3" key="1">
    <citation type="submission" date="2023-06" db="EMBL/GenBank/DDBJ databases">
        <authorList>
            <consortium name="Lawrence Berkeley National Laboratory"/>
            <person name="Ahrendt S."/>
            <person name="Sahu N."/>
            <person name="Indic B."/>
            <person name="Wong-Bajracharya J."/>
            <person name="Merenyi Z."/>
            <person name="Ke H.-M."/>
            <person name="Monk M."/>
            <person name="Kocsube S."/>
            <person name="Drula E."/>
            <person name="Lipzen A."/>
            <person name="Balint B."/>
            <person name="Henrissat B."/>
            <person name="Andreopoulos B."/>
            <person name="Martin F.M."/>
            <person name="Harder C.B."/>
            <person name="Rigling D."/>
            <person name="Ford K.L."/>
            <person name="Foster G.D."/>
            <person name="Pangilinan J."/>
            <person name="Papanicolaou A."/>
            <person name="Barry K."/>
            <person name="LaButti K."/>
            <person name="Viragh M."/>
            <person name="Koriabine M."/>
            <person name="Yan M."/>
            <person name="Riley R."/>
            <person name="Champramary S."/>
            <person name="Plett K.L."/>
            <person name="Tsai I.J."/>
            <person name="Slot J."/>
            <person name="Sipos G."/>
            <person name="Plett J."/>
            <person name="Nagy L.G."/>
            <person name="Grigoriev I.V."/>
        </authorList>
    </citation>
    <scope>NUCLEOTIDE SEQUENCE</scope>
    <source>
        <strain evidence="3">ICMP 16352</strain>
    </source>
</reference>
<keyword evidence="4" id="KW-1185">Reference proteome</keyword>
<accession>A0AA39PU74</accession>
<dbReference type="AlphaFoldDB" id="A0AA39PU74"/>
<evidence type="ECO:0000313" key="3">
    <source>
        <dbReference type="EMBL" id="KAK0490239.1"/>
    </source>
</evidence>
<comment type="caution">
    <text evidence="3">The sequence shown here is derived from an EMBL/GenBank/DDBJ whole genome shotgun (WGS) entry which is preliminary data.</text>
</comment>
<feature type="compositionally biased region" description="Basic residues" evidence="1">
    <location>
        <begin position="33"/>
        <end position="49"/>
    </location>
</feature>
<feature type="compositionally biased region" description="Acidic residues" evidence="1">
    <location>
        <begin position="54"/>
        <end position="67"/>
    </location>
</feature>
<dbReference type="InterPro" id="IPR001810">
    <property type="entry name" value="F-box_dom"/>
</dbReference>
<proteinExistence type="predicted"/>
<evidence type="ECO:0000259" key="2">
    <source>
        <dbReference type="PROSITE" id="PS50181"/>
    </source>
</evidence>